<evidence type="ECO:0000313" key="3">
    <source>
        <dbReference type="EnsemblPlants" id="OB06G20950.1"/>
    </source>
</evidence>
<dbReference type="InterPro" id="IPR005299">
    <property type="entry name" value="MeTrfase_7"/>
</dbReference>
<evidence type="ECO:0000313" key="4">
    <source>
        <dbReference type="Proteomes" id="UP000006038"/>
    </source>
</evidence>
<reference evidence="3" key="2">
    <citation type="submission" date="2013-04" db="UniProtKB">
        <authorList>
            <consortium name="EnsemblPlants"/>
        </authorList>
    </citation>
    <scope>IDENTIFICATION</scope>
</reference>
<dbReference type="GO" id="GO:0046872">
    <property type="term" value="F:metal ion binding"/>
    <property type="evidence" value="ECO:0007669"/>
    <property type="project" value="UniProtKB-KW"/>
</dbReference>
<dbReference type="HOGENOM" id="CLU_019628_4_0_1"/>
<dbReference type="Proteomes" id="UP000006038">
    <property type="component" value="Chromosome 6"/>
</dbReference>
<dbReference type="InterPro" id="IPR042086">
    <property type="entry name" value="MeTrfase_capping"/>
</dbReference>
<name>J3MDK1_ORYBR</name>
<dbReference type="AlphaFoldDB" id="J3MDK1"/>
<dbReference type="Gene3D" id="1.10.1200.270">
    <property type="entry name" value="Methyltransferase, alpha-helical capping domain"/>
    <property type="match status" value="1"/>
</dbReference>
<dbReference type="PANTHER" id="PTHR31009">
    <property type="entry name" value="S-ADENOSYL-L-METHIONINE:CARBOXYL METHYLTRANSFERASE FAMILY PROTEIN"/>
    <property type="match status" value="1"/>
</dbReference>
<sequence>MAYLSLSQVPEELSSGAHLNKGNIYVGKTTPPAVVRLFRKKFREDLSLFLALRAQELVSGGRMVLTFLGRKSAEMLSHGDVGSMWELLAQALAILVQKGRVKGRDLTAFNLPFYAPSVEEVTELVEESGLFDVDHTGVFESTWDPHDDSAAGDDDEVADCARSAENVAYCSIRAVVEPLIAGHFGEGIVDELFEVYGTVVAEHLSKGRAMYPVIDVSLKLKGRLSSRIQHSDSRTVSTIPFLLLKKL</sequence>
<dbReference type="OMA" id="VFHFVHS"/>
<keyword evidence="4" id="KW-1185">Reference proteome</keyword>
<dbReference type="SUPFAM" id="SSF53335">
    <property type="entry name" value="S-adenosyl-L-methionine-dependent methyltransferases"/>
    <property type="match status" value="1"/>
</dbReference>
<proteinExistence type="predicted"/>
<keyword evidence="1" id="KW-0479">Metal-binding</keyword>
<accession>J3MDK1</accession>
<evidence type="ECO:0008006" key="5">
    <source>
        <dbReference type="Google" id="ProtNLM"/>
    </source>
</evidence>
<dbReference type="EnsemblPlants" id="OB06G20950.1">
    <property type="protein sequence ID" value="OB06G20950.1"/>
    <property type="gene ID" value="OB06G20950"/>
</dbReference>
<dbReference type="Gene3D" id="3.40.50.150">
    <property type="entry name" value="Vaccinia Virus protein VP39"/>
    <property type="match status" value="1"/>
</dbReference>
<dbReference type="InterPro" id="IPR029063">
    <property type="entry name" value="SAM-dependent_MTases_sf"/>
</dbReference>
<keyword evidence="2" id="KW-0460">Magnesium</keyword>
<dbReference type="Pfam" id="PF03492">
    <property type="entry name" value="Methyltransf_7"/>
    <property type="match status" value="1"/>
</dbReference>
<reference evidence="3" key="1">
    <citation type="journal article" date="2013" name="Nat. Commun.">
        <title>Whole-genome sequencing of Oryza brachyantha reveals mechanisms underlying Oryza genome evolution.</title>
        <authorList>
            <person name="Chen J."/>
            <person name="Huang Q."/>
            <person name="Gao D."/>
            <person name="Wang J."/>
            <person name="Lang Y."/>
            <person name="Liu T."/>
            <person name="Li B."/>
            <person name="Bai Z."/>
            <person name="Luis Goicoechea J."/>
            <person name="Liang C."/>
            <person name="Chen C."/>
            <person name="Zhang W."/>
            <person name="Sun S."/>
            <person name="Liao Y."/>
            <person name="Zhang X."/>
            <person name="Yang L."/>
            <person name="Song C."/>
            <person name="Wang M."/>
            <person name="Shi J."/>
            <person name="Liu G."/>
            <person name="Liu J."/>
            <person name="Zhou H."/>
            <person name="Zhou W."/>
            <person name="Yu Q."/>
            <person name="An N."/>
            <person name="Chen Y."/>
            <person name="Cai Q."/>
            <person name="Wang B."/>
            <person name="Liu B."/>
            <person name="Min J."/>
            <person name="Huang Y."/>
            <person name="Wu H."/>
            <person name="Li Z."/>
            <person name="Zhang Y."/>
            <person name="Yin Y."/>
            <person name="Song W."/>
            <person name="Jiang J."/>
            <person name="Jackson S.A."/>
            <person name="Wing R.A."/>
            <person name="Wang J."/>
            <person name="Chen M."/>
        </authorList>
    </citation>
    <scope>NUCLEOTIDE SEQUENCE [LARGE SCALE GENOMIC DNA]</scope>
    <source>
        <strain evidence="3">cv. IRGC 101232</strain>
    </source>
</reference>
<evidence type="ECO:0000256" key="2">
    <source>
        <dbReference type="ARBA" id="ARBA00022842"/>
    </source>
</evidence>
<protein>
    <recommendedName>
        <fullName evidence="5">Jasmonate O-methyltransferase</fullName>
    </recommendedName>
</protein>
<dbReference type="eggNOG" id="ENOG502QQYU">
    <property type="taxonomic scope" value="Eukaryota"/>
</dbReference>
<organism evidence="3">
    <name type="scientific">Oryza brachyantha</name>
    <name type="common">malo sina</name>
    <dbReference type="NCBI Taxonomy" id="4533"/>
    <lineage>
        <taxon>Eukaryota</taxon>
        <taxon>Viridiplantae</taxon>
        <taxon>Streptophyta</taxon>
        <taxon>Embryophyta</taxon>
        <taxon>Tracheophyta</taxon>
        <taxon>Spermatophyta</taxon>
        <taxon>Magnoliopsida</taxon>
        <taxon>Liliopsida</taxon>
        <taxon>Poales</taxon>
        <taxon>Poaceae</taxon>
        <taxon>BOP clade</taxon>
        <taxon>Oryzoideae</taxon>
        <taxon>Oryzeae</taxon>
        <taxon>Oryzinae</taxon>
        <taxon>Oryza</taxon>
    </lineage>
</organism>
<evidence type="ECO:0000256" key="1">
    <source>
        <dbReference type="ARBA" id="ARBA00022723"/>
    </source>
</evidence>
<dbReference type="Gramene" id="OB06G20950.1">
    <property type="protein sequence ID" value="OB06G20950.1"/>
    <property type="gene ID" value="OB06G20950"/>
</dbReference>
<dbReference type="GO" id="GO:0008168">
    <property type="term" value="F:methyltransferase activity"/>
    <property type="evidence" value="ECO:0007669"/>
    <property type="project" value="InterPro"/>
</dbReference>